<keyword evidence="8" id="KW-0653">Protein transport</keyword>
<evidence type="ECO:0000256" key="4">
    <source>
        <dbReference type="ARBA" id="ARBA00008926"/>
    </source>
</evidence>
<dbReference type="FunFam" id="3.30.1610.10:FF:000003">
    <property type="entry name" value="Nucleoporin SONB, putative"/>
    <property type="match status" value="1"/>
</dbReference>
<feature type="compositionally biased region" description="Polar residues" evidence="13">
    <location>
        <begin position="851"/>
        <end position="935"/>
    </location>
</feature>
<evidence type="ECO:0000256" key="1">
    <source>
        <dbReference type="ARBA" id="ARBA00004335"/>
    </source>
</evidence>
<keyword evidence="5" id="KW-0813">Transport</keyword>
<dbReference type="GO" id="GO:0006406">
    <property type="term" value="P:mRNA export from nucleus"/>
    <property type="evidence" value="ECO:0007669"/>
    <property type="project" value="UniProtKB-ARBA"/>
</dbReference>
<feature type="compositionally biased region" description="Low complexity" evidence="13">
    <location>
        <begin position="936"/>
        <end position="973"/>
    </location>
</feature>
<keyword evidence="11" id="KW-0539">Nucleus</keyword>
<organism evidence="15 16">
    <name type="scientific">Kluyveromyces dobzhanskii CBS 2104</name>
    <dbReference type="NCBI Taxonomy" id="1427455"/>
    <lineage>
        <taxon>Eukaryota</taxon>
        <taxon>Fungi</taxon>
        <taxon>Dikarya</taxon>
        <taxon>Ascomycota</taxon>
        <taxon>Saccharomycotina</taxon>
        <taxon>Saccharomycetes</taxon>
        <taxon>Saccharomycetales</taxon>
        <taxon>Saccharomycetaceae</taxon>
        <taxon>Kluyveromyces</taxon>
    </lineage>
</organism>
<dbReference type="Gene3D" id="3.30.1610.10">
    <property type="entry name" value="Peptidase S59, nucleoporin"/>
    <property type="match status" value="1"/>
</dbReference>
<accession>A0A0A8L9Q5</accession>
<keyword evidence="10" id="KW-0906">Nuclear pore complex</keyword>
<feature type="domain" description="Peptidase S59" evidence="14">
    <location>
        <begin position="1268"/>
        <end position="1414"/>
    </location>
</feature>
<dbReference type="Gene3D" id="1.25.40.690">
    <property type="match status" value="1"/>
</dbReference>
<evidence type="ECO:0000256" key="8">
    <source>
        <dbReference type="ARBA" id="ARBA00022927"/>
    </source>
</evidence>
<dbReference type="GO" id="GO:1990758">
    <property type="term" value="P:mitotic sister chromatid biorientation"/>
    <property type="evidence" value="ECO:0007669"/>
    <property type="project" value="TreeGrafter"/>
</dbReference>
<gene>
    <name evidence="15" type="ORF">KLDO_g3173</name>
</gene>
<feature type="compositionally biased region" description="Polar residues" evidence="13">
    <location>
        <begin position="1091"/>
        <end position="1101"/>
    </location>
</feature>
<dbReference type="Proteomes" id="UP000031516">
    <property type="component" value="Unassembled WGS sequence"/>
</dbReference>
<feature type="compositionally biased region" description="Polar residues" evidence="13">
    <location>
        <begin position="288"/>
        <end position="306"/>
    </location>
</feature>
<reference evidence="15 16" key="1">
    <citation type="submission" date="2014-03" db="EMBL/GenBank/DDBJ databases">
        <title>The genome of Kluyveromyces dobzhanskii.</title>
        <authorList>
            <person name="Nystedt B."/>
            <person name="Astrom S."/>
        </authorList>
    </citation>
    <scope>NUCLEOTIDE SEQUENCE [LARGE SCALE GENOMIC DNA]</scope>
    <source>
        <strain evidence="15 16">CBS 2104</strain>
    </source>
</reference>
<feature type="region of interest" description="Disordered" evidence="13">
    <location>
        <begin position="838"/>
        <end position="1078"/>
    </location>
</feature>
<evidence type="ECO:0000256" key="3">
    <source>
        <dbReference type="ARBA" id="ARBA00004620"/>
    </source>
</evidence>
<keyword evidence="9" id="KW-0811">Translocation</keyword>
<feature type="compositionally biased region" description="Basic and acidic residues" evidence="13">
    <location>
        <begin position="1219"/>
        <end position="1235"/>
    </location>
</feature>
<name>A0A0A8L9Q5_9SACH</name>
<dbReference type="GO" id="GO:0007094">
    <property type="term" value="P:mitotic spindle assembly checkpoint signaling"/>
    <property type="evidence" value="ECO:0007669"/>
    <property type="project" value="TreeGrafter"/>
</dbReference>
<feature type="compositionally biased region" description="Polar residues" evidence="13">
    <location>
        <begin position="1023"/>
        <end position="1040"/>
    </location>
</feature>
<evidence type="ECO:0000256" key="10">
    <source>
        <dbReference type="ARBA" id="ARBA00023132"/>
    </source>
</evidence>
<feature type="region of interest" description="Disordered" evidence="13">
    <location>
        <begin position="91"/>
        <end position="125"/>
    </location>
</feature>
<dbReference type="InterPro" id="IPR021967">
    <property type="entry name" value="Nup98_C"/>
</dbReference>
<feature type="region of interest" description="Disordered" evidence="13">
    <location>
        <begin position="267"/>
        <end position="309"/>
    </location>
</feature>
<sequence>MTDSRRLSLPPKSILKQKFKDDDTTSTSQNLSMSQIQFPTQGMLKEEILDGNNTTSRISTSMLKGDRRVSFAPDVTLHKFEFIPQTMQNVREPRRKSSLKVELTVPPSAETSSKEDVDNSGETMECTSPVGPIFQQPASPKAPQNDEYQPIFDKEVSMDITQLFAKYSAKPDDNEGLLEAVTSAQEYERADEDLGAEETMDFTAPQRQRSHEEESMEITEQIRVEVVKPAGETGVKASTRVQEIPAVAEETLELANVQAPLEIRSSQVVSSTQLEPAQLPPSKRRKLSNGSYQSPIKGQGQDQVQVHGTPEQKENIDEQLSDMERLSPIPLATNSTVLPVTSLNVSSKVDENNDTQIDKQSQSHPVSLQTFFDAAGVKFNVDGDIEQFNLEFRSTQSIEDVPSNVLYQALYCTIPLLEIQAFTAKELNRRIIQSRSLLKSLQEQIASNAPPRLIKEYFDADEDTRIAINKKLELVTFMARLQSEKVWFEWRSQHLKGIKTVLEENMAILLDENARIMKYMNEINDVKMRVSDIKQVLLKELDVLRQHKDVFGNRNENVTTLLKVNKLKEDLKNNMLKVSDLSQLRTKKDTITEQIQEAKLQMNKVNQDIIQIQQNLKQSKICTEYDVEKLRLTHCYYQNISGVKFKKLIGPLLSVSLHNDKIGVTVDLSKNDHPSCISFDVTDQRIEKFEREFISCWIGSCQQNFTSGTYCITFLQRQLIGLSIVTSEFQRLKLAFPTTVESSTHDSQTKLVKFRHVDYKYHCKVSLSLSMEMFINLICNSSNATIVVNVIYGEEKTAKNLVSNLIKKYEKKYRYICWASRIMFGNSKAPASLFGNANTSTPTTSTPSNNGFLNNKPNGGSLFGANTVSTPSPGNPTGFNNGQNNSNKPPASSLFGNSNITQSTPQTNSLFTSNNPATSTQKPSLFSGPSSTAQQNSNSGGLFGNSGTQPATGNNGFGNNTTTTANTGFQANGINADKQQNGGLFGNKPSNSGSLFGTNSSQNNSLFSNNPSNTATTAPNTSLFGNPSQGSGSLFSSDKLQASAGPMSNGNRQPLQQQQFPAQQQSSNPYGLQLSSNPVLSMPESITTLITNERQPASSSKQTRKFSTSSSIGSSSSLAPTSNSTLIGKLTSRLKNLKSRETTQGLFSPSNKNLAKQDNFSVISREDGNEQGKNFKGKTNSLTSYLSKDVSSLKKLTIDTNRSAAKKMKLFNGMSSTTKTKDLEENDGKPKRSGADKLLFSSHPSDASPTEPSAEASLDEEHRKSRDYTDYWCSPTLEQLQQLSERQLANVLNFVIGRKNYGSISFDYEVDLTAFKNDFEELFGKTIIFNDNKTVEVYPDPENKPSVGNGLNVPATITLQNVYPIDKKTKKPILDNSKIAEVQYFVKRLRNMKEMQFISYNPFGGIWTFRVKHFSVWGIVNEDDIEIDSDEAIKSNEDDIKSRPLAFPRGHQGRKNSIIEVKPPQNADLTATEALAIQNEVMDLVPVLSASDDGDMSFIIKEKPYEPSDVDEDDLNILEASPKLVTSSNWVQQLQLAGGVKQSVFSKPILVKDGFSNSLDDILFSSFNKALSEYQSVRRERRIDSPTGFAKFTVSGQLLKKDSSQISGCKQVAFQANLKINKSAFDNVFTSYLNTSIINSRPNGYPIVKKCSLNFTDIASAYSNVPDEDKILKLASILFDPIALQYPVDSAEVKSVLIKKQRHAKLCSWIVDEVKTEIDEALPDATAAEKILLYLSVNDIVNASKTAMVSKHKHLSVLITLLGSNDPIVLETAELQLSKWKSLGSSVDSTVISIYQLLTGTPFSASSLVNETRKFSWLVNFGLQIYYGDIDTYTLEELVMNAISNPFVESSYVSAVENLSMNIMKLFASPSIHVEQLLDELRSHSEIFDVRLCWFFTHMLQRNDITSNLRDRITLEFIDQLKIDQMHKEALFVACFIGDDNVARSTIDLLLSSEILYFTSSENEQIIERLRVSPSIIHRHLALHDKYSGDHLSEVNNLLKAGDFKEAEIVVITTVGPKLIIKAKSNTDHLLVLEKLLKKFPSHTIPTWEKGLGVYEKYIKLSVHNTVNESIIHQIISSLPNLCKDYSHHELVNVAGSLISETVSELFLSHVKSLTGKISKESLLSLPLGQPESNYLKKVLSSM</sequence>
<evidence type="ECO:0000256" key="7">
    <source>
        <dbReference type="ARBA" id="ARBA00022816"/>
    </source>
</evidence>
<evidence type="ECO:0000256" key="5">
    <source>
        <dbReference type="ARBA" id="ARBA00022448"/>
    </source>
</evidence>
<dbReference type="GO" id="GO:0031965">
    <property type="term" value="C:nuclear membrane"/>
    <property type="evidence" value="ECO:0007669"/>
    <property type="project" value="UniProtKB-SubCell"/>
</dbReference>
<dbReference type="Pfam" id="PF04096">
    <property type="entry name" value="Nucleoporin2"/>
    <property type="match status" value="1"/>
</dbReference>
<feature type="compositionally biased region" description="Polar residues" evidence="13">
    <location>
        <begin position="977"/>
        <end position="998"/>
    </location>
</feature>
<dbReference type="InterPro" id="IPR033338">
    <property type="entry name" value="Spc105/Spc7"/>
</dbReference>
<evidence type="ECO:0000256" key="6">
    <source>
        <dbReference type="ARBA" id="ARBA00022737"/>
    </source>
</evidence>
<comment type="subcellular location">
    <subcellularLocation>
        <location evidence="1">Nucleus membrane</location>
        <topology evidence="1">Peripheral membrane protein</topology>
        <orientation evidence="1">Cytoplasmic side</orientation>
    </subcellularLocation>
    <subcellularLocation>
        <location evidence="3">Nucleus membrane</location>
        <topology evidence="3">Peripheral membrane protein</topology>
        <orientation evidence="3">Nucleoplasmic side</orientation>
    </subcellularLocation>
    <subcellularLocation>
        <location evidence="2">Nucleus</location>
        <location evidence="2">Nuclear pore complex</location>
    </subcellularLocation>
</comment>
<evidence type="ECO:0000256" key="9">
    <source>
        <dbReference type="ARBA" id="ARBA00023010"/>
    </source>
</evidence>
<keyword evidence="16" id="KW-1185">Reference proteome</keyword>
<feature type="region of interest" description="Disordered" evidence="13">
    <location>
        <begin position="1209"/>
        <end position="1262"/>
    </location>
</feature>
<proteinExistence type="inferred from homology"/>
<dbReference type="Pfam" id="PF08317">
    <property type="entry name" value="Spc7"/>
    <property type="match status" value="1"/>
</dbReference>
<dbReference type="Pfam" id="PF12110">
    <property type="entry name" value="Nup96"/>
    <property type="match status" value="1"/>
</dbReference>
<dbReference type="GO" id="GO:0044613">
    <property type="term" value="C:nuclear pore central transport channel"/>
    <property type="evidence" value="ECO:0007669"/>
    <property type="project" value="UniProtKB-ARBA"/>
</dbReference>
<dbReference type="GO" id="GO:0017056">
    <property type="term" value="F:structural constituent of nuclear pore"/>
    <property type="evidence" value="ECO:0007669"/>
    <property type="project" value="InterPro"/>
</dbReference>
<dbReference type="PANTHER" id="PTHR28260">
    <property type="entry name" value="SPINDLE POLE BODY COMPONENT SPC105"/>
    <property type="match status" value="1"/>
</dbReference>
<feature type="compositionally biased region" description="Low complexity" evidence="13">
    <location>
        <begin position="999"/>
        <end position="1022"/>
    </location>
</feature>
<dbReference type="EMBL" id="CCBQ010000041">
    <property type="protein sequence ID" value="CDO94920.1"/>
    <property type="molecule type" value="Genomic_DNA"/>
</dbReference>
<evidence type="ECO:0000256" key="13">
    <source>
        <dbReference type="SAM" id="MobiDB-lite"/>
    </source>
</evidence>
<evidence type="ECO:0000313" key="15">
    <source>
        <dbReference type="EMBL" id="CDO94920.1"/>
    </source>
</evidence>
<keyword evidence="12" id="KW-0175">Coiled coil</keyword>
<feature type="region of interest" description="Disordered" evidence="13">
    <location>
        <begin position="1"/>
        <end position="32"/>
    </location>
</feature>
<feature type="compositionally biased region" description="Low complexity" evidence="13">
    <location>
        <begin position="1048"/>
        <end position="1069"/>
    </location>
</feature>
<dbReference type="GO" id="GO:0000776">
    <property type="term" value="C:kinetochore"/>
    <property type="evidence" value="ECO:0007669"/>
    <property type="project" value="TreeGrafter"/>
</dbReference>
<dbReference type="SMART" id="SM00787">
    <property type="entry name" value="Spc7"/>
    <property type="match status" value="1"/>
</dbReference>
<feature type="compositionally biased region" description="Low complexity" evidence="13">
    <location>
        <begin position="838"/>
        <end position="850"/>
    </location>
</feature>
<evidence type="ECO:0000313" key="16">
    <source>
        <dbReference type="Proteomes" id="UP000031516"/>
    </source>
</evidence>
<comment type="similarity">
    <text evidence="4">Belongs to the nucleoporin GLFG family.</text>
</comment>
<evidence type="ECO:0000256" key="2">
    <source>
        <dbReference type="ARBA" id="ARBA00004567"/>
    </source>
</evidence>
<evidence type="ECO:0000256" key="12">
    <source>
        <dbReference type="SAM" id="Coils"/>
    </source>
</evidence>
<dbReference type="GO" id="GO:0034501">
    <property type="term" value="P:protein localization to kinetochore"/>
    <property type="evidence" value="ECO:0007669"/>
    <property type="project" value="TreeGrafter"/>
</dbReference>
<feature type="compositionally biased region" description="Polar residues" evidence="13">
    <location>
        <begin position="1242"/>
        <end position="1251"/>
    </location>
</feature>
<keyword evidence="6" id="KW-0677">Repeat</keyword>
<keyword evidence="7" id="KW-0509">mRNA transport</keyword>
<dbReference type="PROSITE" id="PS51434">
    <property type="entry name" value="NUP_C"/>
    <property type="match status" value="1"/>
</dbReference>
<dbReference type="SUPFAM" id="SSF82215">
    <property type="entry name" value="C-terminal autoproteolytic domain of nucleoporin nup98"/>
    <property type="match status" value="1"/>
</dbReference>
<feature type="region of interest" description="Disordered" evidence="13">
    <location>
        <begin position="1091"/>
        <end position="1124"/>
    </location>
</feature>
<dbReference type="PANTHER" id="PTHR28260:SF1">
    <property type="entry name" value="SPINDLE POLE BODY COMPONENT SPC105"/>
    <property type="match status" value="1"/>
</dbReference>
<dbReference type="GO" id="GO:0006606">
    <property type="term" value="P:protein import into nucleus"/>
    <property type="evidence" value="ECO:0007669"/>
    <property type="project" value="UniProtKB-ARBA"/>
</dbReference>
<dbReference type="InterPro" id="IPR013253">
    <property type="entry name" value="Spc7_domain"/>
</dbReference>
<feature type="coiled-coil region" evidence="12">
    <location>
        <begin position="581"/>
        <end position="615"/>
    </location>
</feature>
<evidence type="ECO:0000256" key="11">
    <source>
        <dbReference type="ARBA" id="ARBA00023242"/>
    </source>
</evidence>
<dbReference type="OrthoDB" id="3797628at2759"/>
<dbReference type="InterPro" id="IPR036903">
    <property type="entry name" value="Nup98_auto-Pept-S59_dom_sf"/>
</dbReference>
<protein>
    <submittedName>
        <fullName evidence="15">WGS project CCBQ000000000 data, contig 00008</fullName>
    </submittedName>
</protein>
<comment type="caution">
    <text evidence="15">The sequence shown here is derived from an EMBL/GenBank/DDBJ whole genome shotgun (WGS) entry which is preliminary data.</text>
</comment>
<dbReference type="InterPro" id="IPR007230">
    <property type="entry name" value="Nup98_auto-Pept-S59_dom"/>
</dbReference>
<feature type="compositionally biased region" description="Low complexity" evidence="13">
    <location>
        <begin position="1107"/>
        <end position="1124"/>
    </location>
</feature>
<evidence type="ECO:0000259" key="14">
    <source>
        <dbReference type="PROSITE" id="PS51434"/>
    </source>
</evidence>